<accession>A0ABP0EH95</accession>
<reference evidence="2 3" key="1">
    <citation type="submission" date="2024-01" db="EMBL/GenBank/DDBJ databases">
        <authorList>
            <consortium name="Genoscope - CEA"/>
            <person name="William W."/>
        </authorList>
    </citation>
    <scope>NUCLEOTIDE SEQUENCE [LARGE SCALE GENOMIC DNA]</scope>
    <source>
        <strain evidence="2 3">29B2s-10</strain>
    </source>
</reference>
<dbReference type="Pfam" id="PF21492">
    <property type="entry name" value="bL31_N"/>
    <property type="match status" value="1"/>
</dbReference>
<evidence type="ECO:0000313" key="3">
    <source>
        <dbReference type="Proteomes" id="UP001497600"/>
    </source>
</evidence>
<keyword evidence="2" id="KW-0687">Ribonucleoprotein</keyword>
<sequence length="180" mass="20586">MFRTNQIVSQVGNTALVFRRNIAMKGDVHLSNRRVMRKIRVGKARPAIFHQFETLVELSDGSVVKRTSQAPKDEIRMINDQRNSMLWNPNRSDLISVDANAADRVNKFKQRFASFDKFETEQDRIRKTIAANEKTETTGNAAAPVVVEEETDDYIELMGMNVQEVKGGQVFSRKANRKKK</sequence>
<dbReference type="EMBL" id="OZ004259">
    <property type="protein sequence ID" value="CAK7916980.1"/>
    <property type="molecule type" value="Genomic_DNA"/>
</dbReference>
<name>A0ABP0EH95_9ASCO</name>
<dbReference type="Gene3D" id="6.20.130.10">
    <property type="match status" value="1"/>
</dbReference>
<protein>
    <submittedName>
        <fullName evidence="2">54S ribosomal protein L36, mitochondrial</fullName>
    </submittedName>
</protein>
<dbReference type="PANTHER" id="PTHR28174:SF1">
    <property type="entry name" value="LARGE RIBOSOMAL SUBUNIT PROTEIN BL31M"/>
    <property type="match status" value="1"/>
</dbReference>
<organism evidence="2 3">
    <name type="scientific">[Candida] anglica</name>
    <dbReference type="NCBI Taxonomy" id="148631"/>
    <lineage>
        <taxon>Eukaryota</taxon>
        <taxon>Fungi</taxon>
        <taxon>Dikarya</taxon>
        <taxon>Ascomycota</taxon>
        <taxon>Saccharomycotina</taxon>
        <taxon>Pichiomycetes</taxon>
        <taxon>Debaryomycetaceae</taxon>
        <taxon>Kurtzmaniella</taxon>
    </lineage>
</organism>
<keyword evidence="3" id="KW-1185">Reference proteome</keyword>
<dbReference type="InterPro" id="IPR048874">
    <property type="entry name" value="Ribosomal_bL31m_N"/>
</dbReference>
<dbReference type="PANTHER" id="PTHR28174">
    <property type="entry name" value="54S RIBOSOMAL PROTEIN L36, MITOCHONDRIAL"/>
    <property type="match status" value="1"/>
</dbReference>
<dbReference type="Proteomes" id="UP001497600">
    <property type="component" value="Chromosome G"/>
</dbReference>
<dbReference type="InterPro" id="IPR034600">
    <property type="entry name" value="Ribosomal_bL31m"/>
</dbReference>
<evidence type="ECO:0000313" key="2">
    <source>
        <dbReference type="EMBL" id="CAK7916980.1"/>
    </source>
</evidence>
<feature type="domain" description="Ribosomal protein bL31m N-terminal" evidence="1">
    <location>
        <begin position="32"/>
        <end position="89"/>
    </location>
</feature>
<keyword evidence="2" id="KW-0689">Ribosomal protein</keyword>
<dbReference type="GO" id="GO:0005840">
    <property type="term" value="C:ribosome"/>
    <property type="evidence" value="ECO:0007669"/>
    <property type="project" value="UniProtKB-KW"/>
</dbReference>
<gene>
    <name evidence="2" type="primary">MRPL36</name>
    <name evidence="2" type="ORF">CAAN4_G06414</name>
</gene>
<proteinExistence type="predicted"/>
<evidence type="ECO:0000259" key="1">
    <source>
        <dbReference type="Pfam" id="PF21492"/>
    </source>
</evidence>